<feature type="compositionally biased region" description="Basic and acidic residues" evidence="16">
    <location>
        <begin position="391"/>
        <end position="404"/>
    </location>
</feature>
<comment type="function">
    <text evidence="14">Cell adhesion molecule that promotes cell-cell contacts and plays important roles in the development of the nervous system. Acts by forming homophilic or heterophilic trans-dimers.</text>
</comment>
<dbReference type="SMART" id="SM00409">
    <property type="entry name" value="IG"/>
    <property type="match status" value="2"/>
</dbReference>
<evidence type="ECO:0000256" key="5">
    <source>
        <dbReference type="ARBA" id="ARBA00022692"/>
    </source>
</evidence>
<feature type="domain" description="Ig-like" evidence="19">
    <location>
        <begin position="1"/>
        <end position="139"/>
    </location>
</feature>
<dbReference type="OrthoDB" id="8718740at2759"/>
<evidence type="ECO:0000256" key="8">
    <source>
        <dbReference type="ARBA" id="ARBA00022889"/>
    </source>
</evidence>
<keyword evidence="10 17" id="KW-1133">Transmembrane helix</keyword>
<dbReference type="InParanoid" id="A0A3P8VNL6"/>
<dbReference type="STRING" id="244447.ENSCSEP00000015859"/>
<feature type="transmembrane region" description="Helical" evidence="17">
    <location>
        <begin position="343"/>
        <end position="366"/>
    </location>
</feature>
<dbReference type="Pfam" id="PF08205">
    <property type="entry name" value="C2-set_2"/>
    <property type="match status" value="1"/>
</dbReference>
<dbReference type="Proteomes" id="UP000265120">
    <property type="component" value="Chromosome 19"/>
</dbReference>
<dbReference type="InterPro" id="IPR013783">
    <property type="entry name" value="Ig-like_fold"/>
</dbReference>
<feature type="region of interest" description="Disordered" evidence="16">
    <location>
        <begin position="425"/>
        <end position="502"/>
    </location>
</feature>
<keyword evidence="5 17" id="KW-0812">Transmembrane</keyword>
<feature type="domain" description="Ig-like" evidence="19">
    <location>
        <begin position="244"/>
        <end position="329"/>
    </location>
</feature>
<dbReference type="Pfam" id="PF13895">
    <property type="entry name" value="Ig_2"/>
    <property type="match status" value="1"/>
</dbReference>
<proteinExistence type="inferred from homology"/>
<evidence type="ECO:0000256" key="16">
    <source>
        <dbReference type="SAM" id="MobiDB-lite"/>
    </source>
</evidence>
<dbReference type="GO" id="GO:1902414">
    <property type="term" value="P:protein localization to cell junction"/>
    <property type="evidence" value="ECO:0007669"/>
    <property type="project" value="TreeGrafter"/>
</dbReference>
<dbReference type="InterPro" id="IPR013162">
    <property type="entry name" value="CD80_C2-set"/>
</dbReference>
<evidence type="ECO:0000256" key="3">
    <source>
        <dbReference type="ARBA" id="ARBA00007810"/>
    </source>
</evidence>
<keyword evidence="8" id="KW-0130">Cell adhesion</keyword>
<dbReference type="GO" id="GO:0005886">
    <property type="term" value="C:plasma membrane"/>
    <property type="evidence" value="ECO:0007669"/>
    <property type="project" value="UniProtKB-SubCell"/>
</dbReference>
<dbReference type="RefSeq" id="XP_008330981.1">
    <property type="nucleotide sequence ID" value="XM_008332759.3"/>
</dbReference>
<keyword evidence="12" id="KW-1015">Disulfide bond</keyword>
<comment type="subcellular location">
    <subcellularLocation>
        <location evidence="2">Cell junction</location>
        <location evidence="2">Adherens junction</location>
    </subcellularLocation>
    <subcellularLocation>
        <location evidence="1">Cell membrane</location>
        <topology evidence="1">Single-pass type I membrane protein</topology>
    </subcellularLocation>
</comment>
<dbReference type="CTD" id="100136836"/>
<evidence type="ECO:0000256" key="9">
    <source>
        <dbReference type="ARBA" id="ARBA00022949"/>
    </source>
</evidence>
<dbReference type="InterPro" id="IPR007110">
    <property type="entry name" value="Ig-like_dom"/>
</dbReference>
<keyword evidence="6 18" id="KW-0732">Signal</keyword>
<protein>
    <submittedName>
        <fullName evidence="20">Nectin cell adhesion molecule 1a</fullName>
    </submittedName>
</protein>
<dbReference type="InterPro" id="IPR013106">
    <property type="entry name" value="Ig_V-set"/>
</dbReference>
<dbReference type="GO" id="GO:0007157">
    <property type="term" value="P:heterophilic cell-cell adhesion via plasma membrane cell adhesion molecules"/>
    <property type="evidence" value="ECO:0007669"/>
    <property type="project" value="TreeGrafter"/>
</dbReference>
<dbReference type="Gene3D" id="2.60.40.10">
    <property type="entry name" value="Immunoglobulins"/>
    <property type="match status" value="3"/>
</dbReference>
<feature type="chain" id="PRO_5018298011" evidence="18">
    <location>
        <begin position="22"/>
        <end position="502"/>
    </location>
</feature>
<dbReference type="GeneID" id="103395157"/>
<dbReference type="InterPro" id="IPR036179">
    <property type="entry name" value="Ig-like_dom_sf"/>
</dbReference>
<evidence type="ECO:0000256" key="1">
    <source>
        <dbReference type="ARBA" id="ARBA00004251"/>
    </source>
</evidence>
<dbReference type="GO" id="GO:0007156">
    <property type="term" value="P:homophilic cell adhesion via plasma membrane adhesion molecules"/>
    <property type="evidence" value="ECO:0007669"/>
    <property type="project" value="TreeGrafter"/>
</dbReference>
<reference evidence="20 21" key="1">
    <citation type="journal article" date="2014" name="Nat. Genet.">
        <title>Whole-genome sequence of a flatfish provides insights into ZW sex chromosome evolution and adaptation to a benthic lifestyle.</title>
        <authorList>
            <person name="Chen S."/>
            <person name="Zhang G."/>
            <person name="Shao C."/>
            <person name="Huang Q."/>
            <person name="Liu G."/>
            <person name="Zhang P."/>
            <person name="Song W."/>
            <person name="An N."/>
            <person name="Chalopin D."/>
            <person name="Volff J.N."/>
            <person name="Hong Y."/>
            <person name="Li Q."/>
            <person name="Sha Z."/>
            <person name="Zhou H."/>
            <person name="Xie M."/>
            <person name="Yu Q."/>
            <person name="Liu Y."/>
            <person name="Xiang H."/>
            <person name="Wang N."/>
            <person name="Wu K."/>
            <person name="Yang C."/>
            <person name="Zhou Q."/>
            <person name="Liao X."/>
            <person name="Yang L."/>
            <person name="Hu Q."/>
            <person name="Zhang J."/>
            <person name="Meng L."/>
            <person name="Jin L."/>
            <person name="Tian Y."/>
            <person name="Lian J."/>
            <person name="Yang J."/>
            <person name="Miao G."/>
            <person name="Liu S."/>
            <person name="Liang Z."/>
            <person name="Yan F."/>
            <person name="Li Y."/>
            <person name="Sun B."/>
            <person name="Zhang H."/>
            <person name="Zhang J."/>
            <person name="Zhu Y."/>
            <person name="Du M."/>
            <person name="Zhao Y."/>
            <person name="Schartl M."/>
            <person name="Tang Q."/>
            <person name="Wang J."/>
        </authorList>
    </citation>
    <scope>NUCLEOTIDE SEQUENCE</scope>
</reference>
<feature type="domain" description="Ig-like" evidence="19">
    <location>
        <begin position="144"/>
        <end position="239"/>
    </location>
</feature>
<comment type="similarity">
    <text evidence="3">Belongs to the nectin family.</text>
</comment>
<dbReference type="FunFam" id="2.60.40.10:FF:000304">
    <property type="entry name" value="Nectin cell adhesion molecule 1"/>
    <property type="match status" value="1"/>
</dbReference>
<sequence>MGKTGFGIFLVINCVVSGIIGQKVEMDDDRWGYVDSKVDLRCRFINSSPPVKISQVTWQKLVNGTKQNVAIANPSLGVSVAPPYKDRVAFKNAAVRRRTPNLEDTTITFSSLRLTDESTYICEYTTFPAGNRENTVNLSVYVRPTTQMSLSTPTLVARSSNQRTPVATCISANGKPPGSIRWEAKVPGEVTTREYKNPDGTFTIQSDYILVPSKESHKETLTCVTTYNDEVFTDSVTLDIQYEPDVSVEGFDGNWYLNRENVQLSCRADANPAVSLFQWRLVNGSMPSNAEIRDNVVIFKGPVTYDLQGIYVCDATNSIGTQSGSVEVSIIEKPLPQIATSDVISVIALLLAAGVLMGITITVLILKIRTKKDGPSNSSTSKKKAQQMRKRPADENQHSGRFYEELPNTADYVSYRLACNKEDYPEPYSPPINPPLSFLPQQPYHSSQPTSTNTTRSSSTSSKNTFSPSSHTMAIFKYPTVPGMSSPPPGVGGYQTPKEQYV</sequence>
<feature type="compositionally biased region" description="Basic residues" evidence="16">
    <location>
        <begin position="381"/>
        <end position="390"/>
    </location>
</feature>
<evidence type="ECO:0000256" key="18">
    <source>
        <dbReference type="SAM" id="SignalP"/>
    </source>
</evidence>
<evidence type="ECO:0000313" key="21">
    <source>
        <dbReference type="Proteomes" id="UP000265120"/>
    </source>
</evidence>
<comment type="subunit">
    <text evidence="15">Cis- and trans-homodimer. Can form trans-heterodimers.</text>
</comment>
<keyword evidence="9" id="KW-0965">Cell junction</keyword>
<evidence type="ECO:0000256" key="17">
    <source>
        <dbReference type="SAM" id="Phobius"/>
    </source>
</evidence>
<dbReference type="Pfam" id="PF07686">
    <property type="entry name" value="V-set"/>
    <property type="match status" value="1"/>
</dbReference>
<reference evidence="20" key="3">
    <citation type="submission" date="2025-09" db="UniProtKB">
        <authorList>
            <consortium name="Ensembl"/>
        </authorList>
    </citation>
    <scope>IDENTIFICATION</scope>
</reference>
<evidence type="ECO:0000313" key="20">
    <source>
        <dbReference type="Ensembl" id="ENSCSEP00000015859.1"/>
    </source>
</evidence>
<feature type="signal peptide" evidence="18">
    <location>
        <begin position="1"/>
        <end position="21"/>
    </location>
</feature>
<dbReference type="SUPFAM" id="SSF48726">
    <property type="entry name" value="Immunoglobulin"/>
    <property type="match status" value="3"/>
</dbReference>
<accession>A0A3P8VNL6</accession>
<evidence type="ECO:0000256" key="14">
    <source>
        <dbReference type="ARBA" id="ARBA00058274"/>
    </source>
</evidence>
<dbReference type="InterPro" id="IPR051427">
    <property type="entry name" value="Nectin/Nectin-like"/>
</dbReference>
<dbReference type="GeneTree" id="ENSGT00940000156933"/>
<keyword evidence="13" id="KW-0325">Glycoprotein</keyword>
<dbReference type="AlphaFoldDB" id="A0A3P8VNL6"/>
<feature type="region of interest" description="Disordered" evidence="16">
    <location>
        <begin position="372"/>
        <end position="405"/>
    </location>
</feature>
<dbReference type="GO" id="GO:0005912">
    <property type="term" value="C:adherens junction"/>
    <property type="evidence" value="ECO:0007669"/>
    <property type="project" value="UniProtKB-SubCell"/>
</dbReference>
<evidence type="ECO:0000256" key="4">
    <source>
        <dbReference type="ARBA" id="ARBA00022475"/>
    </source>
</evidence>
<evidence type="ECO:0000256" key="11">
    <source>
        <dbReference type="ARBA" id="ARBA00023136"/>
    </source>
</evidence>
<evidence type="ECO:0000256" key="10">
    <source>
        <dbReference type="ARBA" id="ARBA00022989"/>
    </source>
</evidence>
<evidence type="ECO:0000256" key="6">
    <source>
        <dbReference type="ARBA" id="ARBA00022729"/>
    </source>
</evidence>
<keyword evidence="4" id="KW-1003">Cell membrane</keyword>
<dbReference type="InterPro" id="IPR003599">
    <property type="entry name" value="Ig_sub"/>
</dbReference>
<evidence type="ECO:0000256" key="13">
    <source>
        <dbReference type="ARBA" id="ARBA00023180"/>
    </source>
</evidence>
<dbReference type="PROSITE" id="PS50835">
    <property type="entry name" value="IG_LIKE"/>
    <property type="match status" value="3"/>
</dbReference>
<name>A0A3P8VNL6_CYNSE</name>
<dbReference type="FunFam" id="2.60.40.10:FF:001366">
    <property type="entry name" value="Nectin cell adhesion molecule 1a"/>
    <property type="match status" value="1"/>
</dbReference>
<feature type="compositionally biased region" description="Low complexity" evidence="16">
    <location>
        <begin position="446"/>
        <end position="472"/>
    </location>
</feature>
<reference evidence="20" key="2">
    <citation type="submission" date="2025-08" db="UniProtKB">
        <authorList>
            <consortium name="Ensembl"/>
        </authorList>
    </citation>
    <scope>IDENTIFICATION</scope>
</reference>
<dbReference type="PANTHER" id="PTHR23277:SF69">
    <property type="entry name" value="NECTIN-1"/>
    <property type="match status" value="1"/>
</dbReference>
<keyword evidence="11 17" id="KW-0472">Membrane</keyword>
<evidence type="ECO:0000256" key="7">
    <source>
        <dbReference type="ARBA" id="ARBA00022737"/>
    </source>
</evidence>
<keyword evidence="21" id="KW-1185">Reference proteome</keyword>
<dbReference type="Ensembl" id="ENSCSET00000016057.1">
    <property type="protein sequence ID" value="ENSCSEP00000015859.1"/>
    <property type="gene ID" value="ENSCSEG00000010199.1"/>
</dbReference>
<organism evidence="20 21">
    <name type="scientific">Cynoglossus semilaevis</name>
    <name type="common">Tongue sole</name>
    <dbReference type="NCBI Taxonomy" id="244447"/>
    <lineage>
        <taxon>Eukaryota</taxon>
        <taxon>Metazoa</taxon>
        <taxon>Chordata</taxon>
        <taxon>Craniata</taxon>
        <taxon>Vertebrata</taxon>
        <taxon>Euteleostomi</taxon>
        <taxon>Actinopterygii</taxon>
        <taxon>Neopterygii</taxon>
        <taxon>Teleostei</taxon>
        <taxon>Neoteleostei</taxon>
        <taxon>Acanthomorphata</taxon>
        <taxon>Carangaria</taxon>
        <taxon>Pleuronectiformes</taxon>
        <taxon>Pleuronectoidei</taxon>
        <taxon>Cynoglossidae</taxon>
        <taxon>Cynoglossinae</taxon>
        <taxon>Cynoglossus</taxon>
    </lineage>
</organism>
<dbReference type="SMART" id="SM00406">
    <property type="entry name" value="IGv"/>
    <property type="match status" value="1"/>
</dbReference>
<dbReference type="KEGG" id="csem:103395157"/>
<evidence type="ECO:0000256" key="12">
    <source>
        <dbReference type="ARBA" id="ARBA00023157"/>
    </source>
</evidence>
<keyword evidence="7" id="KW-0677">Repeat</keyword>
<evidence type="ECO:0000256" key="2">
    <source>
        <dbReference type="ARBA" id="ARBA00004536"/>
    </source>
</evidence>
<evidence type="ECO:0000256" key="15">
    <source>
        <dbReference type="ARBA" id="ARBA00062858"/>
    </source>
</evidence>
<dbReference type="PANTHER" id="PTHR23277">
    <property type="entry name" value="NECTIN-RELATED"/>
    <property type="match status" value="1"/>
</dbReference>
<evidence type="ECO:0000259" key="19">
    <source>
        <dbReference type="PROSITE" id="PS50835"/>
    </source>
</evidence>